<comment type="caution">
    <text evidence="11">The sequence shown here is derived from an EMBL/GenBank/DDBJ whole genome shotgun (WGS) entry which is preliminary data.</text>
</comment>
<keyword evidence="3 8" id="KW-0472">Membrane</keyword>
<feature type="compositionally biased region" description="Low complexity" evidence="7">
    <location>
        <begin position="378"/>
        <end position="387"/>
    </location>
</feature>
<dbReference type="Gene3D" id="2.60.40.10">
    <property type="entry name" value="Immunoglobulins"/>
    <property type="match status" value="1"/>
</dbReference>
<feature type="compositionally biased region" description="Basic and acidic residues" evidence="7">
    <location>
        <begin position="362"/>
        <end position="377"/>
    </location>
</feature>
<dbReference type="AlphaFoldDB" id="A0AAV7NIC5"/>
<keyword evidence="12" id="KW-1185">Reference proteome</keyword>
<dbReference type="GO" id="GO:0012505">
    <property type="term" value="C:endomembrane system"/>
    <property type="evidence" value="ECO:0007669"/>
    <property type="project" value="UniProtKB-SubCell"/>
</dbReference>
<evidence type="ECO:0000256" key="1">
    <source>
        <dbReference type="ARBA" id="ARBA00022692"/>
    </source>
</evidence>
<dbReference type="EMBL" id="JANPWB010000012">
    <property type="protein sequence ID" value="KAJ1112565.1"/>
    <property type="molecule type" value="Genomic_DNA"/>
</dbReference>
<feature type="chain" id="PRO_5043720268" description="Ig-like domain-containing protein" evidence="9">
    <location>
        <begin position="22"/>
        <end position="547"/>
    </location>
</feature>
<feature type="compositionally biased region" description="Basic and acidic residues" evidence="7">
    <location>
        <begin position="388"/>
        <end position="404"/>
    </location>
</feature>
<feature type="domain" description="Ig-like" evidence="10">
    <location>
        <begin position="16"/>
        <end position="160"/>
    </location>
</feature>
<proteinExistence type="predicted"/>
<dbReference type="GO" id="GO:0005886">
    <property type="term" value="C:plasma membrane"/>
    <property type="evidence" value="ECO:0007669"/>
    <property type="project" value="TreeGrafter"/>
</dbReference>
<feature type="compositionally biased region" description="Basic and acidic residues" evidence="7">
    <location>
        <begin position="441"/>
        <end position="453"/>
    </location>
</feature>
<evidence type="ECO:0000256" key="4">
    <source>
        <dbReference type="ARBA" id="ARBA00023157"/>
    </source>
</evidence>
<evidence type="ECO:0000259" key="10">
    <source>
        <dbReference type="PROSITE" id="PS50835"/>
    </source>
</evidence>
<gene>
    <name evidence="11" type="ORF">NDU88_000827</name>
</gene>
<feature type="region of interest" description="Disordered" evidence="7">
    <location>
        <begin position="340"/>
        <end position="547"/>
    </location>
</feature>
<name>A0AAV7NIC5_PLEWA</name>
<organism evidence="11 12">
    <name type="scientific">Pleurodeles waltl</name>
    <name type="common">Iberian ribbed newt</name>
    <dbReference type="NCBI Taxonomy" id="8319"/>
    <lineage>
        <taxon>Eukaryota</taxon>
        <taxon>Metazoa</taxon>
        <taxon>Chordata</taxon>
        <taxon>Craniata</taxon>
        <taxon>Vertebrata</taxon>
        <taxon>Euteleostomi</taxon>
        <taxon>Amphibia</taxon>
        <taxon>Batrachia</taxon>
        <taxon>Caudata</taxon>
        <taxon>Salamandroidea</taxon>
        <taxon>Salamandridae</taxon>
        <taxon>Pleurodelinae</taxon>
        <taxon>Pleurodeles</taxon>
    </lineage>
</organism>
<keyword evidence="1 8" id="KW-0812">Transmembrane</keyword>
<evidence type="ECO:0000256" key="2">
    <source>
        <dbReference type="ARBA" id="ARBA00022989"/>
    </source>
</evidence>
<accession>A0AAV7NIC5</accession>
<dbReference type="PROSITE" id="PS50835">
    <property type="entry name" value="IG_LIKE"/>
    <property type="match status" value="1"/>
</dbReference>
<dbReference type="InterPro" id="IPR051874">
    <property type="entry name" value="Ig-like_domain-LISCH7"/>
</dbReference>
<sequence>MAARLLLLLLLGACIPSGSLSIQVSVQDRERYTLLFSSVVLKCDFSTSVEAKDVSVTWRFKSFCKDPIFDVFSASYQATSSLGQDPTNDCNDNQRVVRTIIQRRGLNEPMLGADYRQRKITLRDRADLVLNEVMWWDHGVYFCSVDAPGDSVGDNDKEVKLVVLHWLTVIFIVLGGLLLFTLFGVCCCQCCPQCCPCYVRCPCCPTKCCCPEEALARHRYMKEAANMRPWMMEKPIYLGGDRNSQHSSYQLNPLLQRDISLQNSFPTNYHPPNPAISNKVLDFLESEIKNLNTVQPMLAGAPYSGGSHHPSMLSSLGDVGVRELDRRVIQLPPIVEHVTVSQRTSNTSNQRSNAGGFWDPLVEERERRRNRFMEESRSGGSSSSYNRGGHDQLRDERPLERRGDTYNSGRSRRDDSPVRRQGPINHNEDFPYSSSRGRSNQRSDRRFSPDRREHHSARRWSPDRPSGPRSHRRSYSPPSRRDSWSSEDEYERPRGRGGRRHERSHDEEKPPSYRSLDITTGKGLNIRPGAERQSDRASSRSGRSVVI</sequence>
<dbReference type="PANTHER" id="PTHR15923">
    <property type="entry name" value="TRANSMEMBRANE AND IMMUNOGLOBULIN DOMAIN-CONTAINING PROTEIN"/>
    <property type="match status" value="1"/>
</dbReference>
<dbReference type="InterPro" id="IPR008664">
    <property type="entry name" value="LISCH7"/>
</dbReference>
<evidence type="ECO:0000313" key="11">
    <source>
        <dbReference type="EMBL" id="KAJ1112565.1"/>
    </source>
</evidence>
<dbReference type="Proteomes" id="UP001066276">
    <property type="component" value="Chromosome 8"/>
</dbReference>
<evidence type="ECO:0000256" key="9">
    <source>
        <dbReference type="SAM" id="SignalP"/>
    </source>
</evidence>
<comment type="subcellular location">
    <subcellularLocation>
        <location evidence="6">Endomembrane system</location>
        <topology evidence="6">Single-pass type I membrane protein</topology>
    </subcellularLocation>
</comment>
<evidence type="ECO:0000256" key="3">
    <source>
        <dbReference type="ARBA" id="ARBA00023136"/>
    </source>
</evidence>
<evidence type="ECO:0000256" key="6">
    <source>
        <dbReference type="ARBA" id="ARBA00046288"/>
    </source>
</evidence>
<evidence type="ECO:0000313" key="12">
    <source>
        <dbReference type="Proteomes" id="UP001066276"/>
    </source>
</evidence>
<dbReference type="Pfam" id="PF05624">
    <property type="entry name" value="LSR"/>
    <property type="match status" value="1"/>
</dbReference>
<dbReference type="GO" id="GO:0070506">
    <property type="term" value="F:high-density lipoprotein particle receptor activity"/>
    <property type="evidence" value="ECO:0007669"/>
    <property type="project" value="TreeGrafter"/>
</dbReference>
<keyword evidence="9" id="KW-0732">Signal</keyword>
<evidence type="ECO:0000256" key="7">
    <source>
        <dbReference type="SAM" id="MobiDB-lite"/>
    </source>
</evidence>
<reference evidence="11" key="1">
    <citation type="journal article" date="2022" name="bioRxiv">
        <title>Sequencing and chromosome-scale assembly of the giantPleurodeles waltlgenome.</title>
        <authorList>
            <person name="Brown T."/>
            <person name="Elewa A."/>
            <person name="Iarovenko S."/>
            <person name="Subramanian E."/>
            <person name="Araus A.J."/>
            <person name="Petzold A."/>
            <person name="Susuki M."/>
            <person name="Suzuki K.-i.T."/>
            <person name="Hayashi T."/>
            <person name="Toyoda A."/>
            <person name="Oliveira C."/>
            <person name="Osipova E."/>
            <person name="Leigh N.D."/>
            <person name="Simon A."/>
            <person name="Yun M.H."/>
        </authorList>
    </citation>
    <scope>NUCLEOTIDE SEQUENCE</scope>
    <source>
        <strain evidence="11">20211129_DDA</strain>
        <tissue evidence="11">Liver</tissue>
    </source>
</reference>
<dbReference type="PANTHER" id="PTHR15923:SF3">
    <property type="entry name" value="IMMUNOGLOBULIN-LIKE DOMAIN-CONTAINING RECEPTOR 1"/>
    <property type="match status" value="1"/>
</dbReference>
<keyword evidence="2 8" id="KW-1133">Transmembrane helix</keyword>
<feature type="transmembrane region" description="Helical" evidence="8">
    <location>
        <begin position="163"/>
        <end position="185"/>
    </location>
</feature>
<keyword evidence="4" id="KW-1015">Disulfide bond</keyword>
<feature type="compositionally biased region" description="Polar residues" evidence="7">
    <location>
        <begin position="340"/>
        <end position="353"/>
    </location>
</feature>
<evidence type="ECO:0000256" key="8">
    <source>
        <dbReference type="SAM" id="Phobius"/>
    </source>
</evidence>
<dbReference type="InterPro" id="IPR007110">
    <property type="entry name" value="Ig-like_dom"/>
</dbReference>
<dbReference type="InterPro" id="IPR013783">
    <property type="entry name" value="Ig-like_fold"/>
</dbReference>
<feature type="signal peptide" evidence="9">
    <location>
        <begin position="1"/>
        <end position="21"/>
    </location>
</feature>
<evidence type="ECO:0000256" key="5">
    <source>
        <dbReference type="ARBA" id="ARBA00023319"/>
    </source>
</evidence>
<protein>
    <recommendedName>
        <fullName evidence="10">Ig-like domain-containing protein</fullName>
    </recommendedName>
</protein>
<feature type="compositionally biased region" description="Basic and acidic residues" evidence="7">
    <location>
        <begin position="529"/>
        <end position="538"/>
    </location>
</feature>
<keyword evidence="5" id="KW-0393">Immunoglobulin domain</keyword>